<evidence type="ECO:0000256" key="5">
    <source>
        <dbReference type="ARBA" id="ARBA00022898"/>
    </source>
</evidence>
<evidence type="ECO:0000256" key="3">
    <source>
        <dbReference type="ARBA" id="ARBA00022576"/>
    </source>
</evidence>
<dbReference type="SUPFAM" id="SSF53383">
    <property type="entry name" value="PLP-dependent transferases"/>
    <property type="match status" value="1"/>
</dbReference>
<dbReference type="Proteomes" id="UP000664303">
    <property type="component" value="Unassembled WGS sequence"/>
</dbReference>
<accession>A0A939DFC2</accession>
<keyword evidence="3 7" id="KW-0032">Aminotransferase</keyword>
<dbReference type="PROSITE" id="PS00600">
    <property type="entry name" value="AA_TRANSFER_CLASS_3"/>
    <property type="match status" value="1"/>
</dbReference>
<comment type="cofactor">
    <cofactor evidence="1">
        <name>pyridoxal 5'-phosphate</name>
        <dbReference type="ChEBI" id="CHEBI:597326"/>
    </cofactor>
</comment>
<comment type="caution">
    <text evidence="7">The sequence shown here is derived from an EMBL/GenBank/DDBJ whole genome shotgun (WGS) entry which is preliminary data.</text>
</comment>
<organism evidence="7 8">
    <name type="scientific">Parahaliea mediterranea</name>
    <dbReference type="NCBI Taxonomy" id="651086"/>
    <lineage>
        <taxon>Bacteria</taxon>
        <taxon>Pseudomonadati</taxon>
        <taxon>Pseudomonadota</taxon>
        <taxon>Gammaproteobacteria</taxon>
        <taxon>Cellvibrionales</taxon>
        <taxon>Halieaceae</taxon>
        <taxon>Parahaliea</taxon>
    </lineage>
</organism>
<evidence type="ECO:0000313" key="8">
    <source>
        <dbReference type="Proteomes" id="UP000664303"/>
    </source>
</evidence>
<dbReference type="PANTHER" id="PTHR42684:SF1">
    <property type="entry name" value="BETA-ALANINE--PYRUVATE AMINOTRANSFERASE"/>
    <property type="match status" value="1"/>
</dbReference>
<dbReference type="InterPro" id="IPR005814">
    <property type="entry name" value="Aminotrans_3"/>
</dbReference>
<dbReference type="InterPro" id="IPR015422">
    <property type="entry name" value="PyrdxlP-dep_Trfase_small"/>
</dbReference>
<protein>
    <submittedName>
        <fullName evidence="7">Aminotransferase class III-fold pyridoxal phosphate-dependent enzyme</fullName>
    </submittedName>
</protein>
<dbReference type="GO" id="GO:0030170">
    <property type="term" value="F:pyridoxal phosphate binding"/>
    <property type="evidence" value="ECO:0007669"/>
    <property type="project" value="InterPro"/>
</dbReference>
<comment type="similarity">
    <text evidence="2 6">Belongs to the class-III pyridoxal-phosphate-dependent aminotransferase family.</text>
</comment>
<dbReference type="Gene3D" id="3.40.640.10">
    <property type="entry name" value="Type I PLP-dependent aspartate aminotransferase-like (Major domain)"/>
    <property type="match status" value="1"/>
</dbReference>
<evidence type="ECO:0000256" key="6">
    <source>
        <dbReference type="RuleBase" id="RU003560"/>
    </source>
</evidence>
<dbReference type="PANTHER" id="PTHR42684">
    <property type="entry name" value="ADENOSYLMETHIONINE-8-AMINO-7-OXONONANOATE AMINOTRANSFERASE"/>
    <property type="match status" value="1"/>
</dbReference>
<evidence type="ECO:0000256" key="2">
    <source>
        <dbReference type="ARBA" id="ARBA00008954"/>
    </source>
</evidence>
<dbReference type="Pfam" id="PF00202">
    <property type="entry name" value="Aminotran_3"/>
    <property type="match status" value="1"/>
</dbReference>
<evidence type="ECO:0000256" key="1">
    <source>
        <dbReference type="ARBA" id="ARBA00001933"/>
    </source>
</evidence>
<sequence>MNLDAHWMPFTANKAFKQKPVLMESSSGMYWTSEQGDTLLDMTSGLWCTNLGHSPARVAEAMYEASRNLGYVPSFNLGHRASFELAERLTELAPGNLDHVFFTNSGSEAVDTALKIAMAYHAARGESGRNLFIARERAYHGVNMGGTSVAGIRANTRQFHRWGEVDHLPHTHDLARNAFSRGLPAHGVEKAQALNDLIALHGSDRIAAVLVEPVAGAGGVLPPPAGYLRALREICDEHGILLIFDEVVTAFGRVGAFTASIEFDVIPDMFTSAKGLTSGAVPMGATFCSADIYQTVVNSEEGIELWHGYTYSAHPIACAAASACLDIYLEESLFTRVNEGIGREFEDAVHSLADLPQVVDIRNYGLLAAIEFAPNADGLPYGTQIFRKGLESGLMVRGAGDSVILSPPLIMESRHLDEFVEKVRSVAKVIWE</sequence>
<keyword evidence="4" id="KW-0808">Transferase</keyword>
<dbReference type="InterPro" id="IPR015421">
    <property type="entry name" value="PyrdxlP-dep_Trfase_major"/>
</dbReference>
<gene>
    <name evidence="7" type="ORF">JYP50_11375</name>
</gene>
<keyword evidence="8" id="KW-1185">Reference proteome</keyword>
<evidence type="ECO:0000256" key="4">
    <source>
        <dbReference type="ARBA" id="ARBA00022679"/>
    </source>
</evidence>
<dbReference type="FunFam" id="3.40.640.10:FF:000014">
    <property type="entry name" value="Adenosylmethionine-8-amino-7-oxononanoate aminotransferase, probable"/>
    <property type="match status" value="1"/>
</dbReference>
<evidence type="ECO:0000313" key="7">
    <source>
        <dbReference type="EMBL" id="MBN7797198.1"/>
    </source>
</evidence>
<dbReference type="GO" id="GO:0004015">
    <property type="term" value="F:adenosylmethionine-8-amino-7-oxononanoate transaminase activity"/>
    <property type="evidence" value="ECO:0007669"/>
    <property type="project" value="TreeGrafter"/>
</dbReference>
<dbReference type="EMBL" id="JAFKCZ010000007">
    <property type="protein sequence ID" value="MBN7797198.1"/>
    <property type="molecule type" value="Genomic_DNA"/>
</dbReference>
<dbReference type="Gene3D" id="3.90.1150.10">
    <property type="entry name" value="Aspartate Aminotransferase, domain 1"/>
    <property type="match status" value="1"/>
</dbReference>
<dbReference type="RefSeq" id="WP_206560638.1">
    <property type="nucleotide sequence ID" value="NZ_JAFKCZ010000007.1"/>
</dbReference>
<dbReference type="CDD" id="cd00610">
    <property type="entry name" value="OAT_like"/>
    <property type="match status" value="1"/>
</dbReference>
<proteinExistence type="inferred from homology"/>
<dbReference type="AlphaFoldDB" id="A0A939DFC2"/>
<dbReference type="InterPro" id="IPR049704">
    <property type="entry name" value="Aminotrans_3_PPA_site"/>
</dbReference>
<dbReference type="GO" id="GO:0009102">
    <property type="term" value="P:biotin biosynthetic process"/>
    <property type="evidence" value="ECO:0007669"/>
    <property type="project" value="TreeGrafter"/>
</dbReference>
<dbReference type="InterPro" id="IPR015424">
    <property type="entry name" value="PyrdxlP-dep_Trfase"/>
</dbReference>
<keyword evidence="5 6" id="KW-0663">Pyridoxal phosphate</keyword>
<dbReference type="PIRSF" id="PIRSF000521">
    <property type="entry name" value="Transaminase_4ab_Lys_Orn"/>
    <property type="match status" value="1"/>
</dbReference>
<name>A0A939DFC2_9GAMM</name>
<reference evidence="7" key="1">
    <citation type="submission" date="2021-02" db="EMBL/GenBank/DDBJ databases">
        <title>PHA producing bacteria isolated from coastal sediment in Guangdong, Shenzhen.</title>
        <authorList>
            <person name="Zheng W."/>
            <person name="Yu S."/>
            <person name="Huang Y."/>
        </authorList>
    </citation>
    <scope>NUCLEOTIDE SEQUENCE</scope>
    <source>
        <strain evidence="7">TN14-10</strain>
    </source>
</reference>